<gene>
    <name evidence="1" type="ORF">EVAR_35854_1</name>
</gene>
<dbReference type="Proteomes" id="UP000299102">
    <property type="component" value="Unassembled WGS sequence"/>
</dbReference>
<evidence type="ECO:0000313" key="1">
    <source>
        <dbReference type="EMBL" id="GBP55619.1"/>
    </source>
</evidence>
<proteinExistence type="predicted"/>
<name>A0A4C1WZV5_EUMVA</name>
<sequence>MIGFSQKSLESVKLSKSTVHCVDDKKNDECSSTTNETLSAVAASDVEDVAIEEINIINKNNASNIVTELCHLCGWAVPMQFYTEHLESKYHKKMVELVQAVLERMKNSVNQICVRTTKNSVPMGIQYCCLCNCTLGDEAFKQHSHSNMHKDNMNVVGVIEQAVRVLQSSGSNQLSEERTEGLASVESGLEECVTVTGDMKINEKLDNIKLDHTILVPNVEKQQNSVDCCNERDEACSVDMSDTNQMQDVKEENSKGPHYDTDVTVVDITSDLVTLQIEGQKFIIDKLSYHGVYPKPGNTLWCVLCKSKKNEDHFTSEEHLKRLNEIKFNGVDLIRYCTGPGTLCALAATVDDDLQPAEFQ</sequence>
<protein>
    <submittedName>
        <fullName evidence="1">Uncharacterized protein</fullName>
    </submittedName>
</protein>
<reference evidence="1 2" key="1">
    <citation type="journal article" date="2019" name="Commun. Biol.">
        <title>The bagworm genome reveals a unique fibroin gene that provides high tensile strength.</title>
        <authorList>
            <person name="Kono N."/>
            <person name="Nakamura H."/>
            <person name="Ohtoshi R."/>
            <person name="Tomita M."/>
            <person name="Numata K."/>
            <person name="Arakawa K."/>
        </authorList>
    </citation>
    <scope>NUCLEOTIDE SEQUENCE [LARGE SCALE GENOMIC DNA]</scope>
</reference>
<accession>A0A4C1WZV5</accession>
<dbReference type="AlphaFoldDB" id="A0A4C1WZV5"/>
<evidence type="ECO:0000313" key="2">
    <source>
        <dbReference type="Proteomes" id="UP000299102"/>
    </source>
</evidence>
<dbReference type="EMBL" id="BGZK01000673">
    <property type="protein sequence ID" value="GBP55619.1"/>
    <property type="molecule type" value="Genomic_DNA"/>
</dbReference>
<comment type="caution">
    <text evidence="1">The sequence shown here is derived from an EMBL/GenBank/DDBJ whole genome shotgun (WGS) entry which is preliminary data.</text>
</comment>
<organism evidence="1 2">
    <name type="scientific">Eumeta variegata</name>
    <name type="common">Bagworm moth</name>
    <name type="synonym">Eumeta japonica</name>
    <dbReference type="NCBI Taxonomy" id="151549"/>
    <lineage>
        <taxon>Eukaryota</taxon>
        <taxon>Metazoa</taxon>
        <taxon>Ecdysozoa</taxon>
        <taxon>Arthropoda</taxon>
        <taxon>Hexapoda</taxon>
        <taxon>Insecta</taxon>
        <taxon>Pterygota</taxon>
        <taxon>Neoptera</taxon>
        <taxon>Endopterygota</taxon>
        <taxon>Lepidoptera</taxon>
        <taxon>Glossata</taxon>
        <taxon>Ditrysia</taxon>
        <taxon>Tineoidea</taxon>
        <taxon>Psychidae</taxon>
        <taxon>Oiketicinae</taxon>
        <taxon>Eumeta</taxon>
    </lineage>
</organism>
<keyword evidence="2" id="KW-1185">Reference proteome</keyword>